<dbReference type="GO" id="GO:0051513">
    <property type="term" value="P:regulation of monopolar cell growth"/>
    <property type="evidence" value="ECO:0007669"/>
    <property type="project" value="InterPro"/>
</dbReference>
<comment type="caution">
    <text evidence="2">The sequence shown here is derived from an EMBL/GenBank/DDBJ whole genome shotgun (WGS) entry which is preliminary data.</text>
</comment>
<dbReference type="EMBL" id="SDMP01000015">
    <property type="protein sequence ID" value="RYR08625.1"/>
    <property type="molecule type" value="Genomic_DNA"/>
</dbReference>
<keyword evidence="3" id="KW-1185">Reference proteome</keyword>
<feature type="region of interest" description="Disordered" evidence="1">
    <location>
        <begin position="54"/>
        <end position="86"/>
    </location>
</feature>
<gene>
    <name evidence="2" type="ORF">Ahy_B05g076411</name>
</gene>
<evidence type="ECO:0000313" key="2">
    <source>
        <dbReference type="EMBL" id="RYR08625.1"/>
    </source>
</evidence>
<organism evidence="2 3">
    <name type="scientific">Arachis hypogaea</name>
    <name type="common">Peanut</name>
    <dbReference type="NCBI Taxonomy" id="3818"/>
    <lineage>
        <taxon>Eukaryota</taxon>
        <taxon>Viridiplantae</taxon>
        <taxon>Streptophyta</taxon>
        <taxon>Embryophyta</taxon>
        <taxon>Tracheophyta</taxon>
        <taxon>Spermatophyta</taxon>
        <taxon>Magnoliopsida</taxon>
        <taxon>eudicotyledons</taxon>
        <taxon>Gunneridae</taxon>
        <taxon>Pentapetalae</taxon>
        <taxon>rosids</taxon>
        <taxon>fabids</taxon>
        <taxon>Fabales</taxon>
        <taxon>Fabaceae</taxon>
        <taxon>Papilionoideae</taxon>
        <taxon>50 kb inversion clade</taxon>
        <taxon>dalbergioids sensu lato</taxon>
        <taxon>Dalbergieae</taxon>
        <taxon>Pterocarpus clade</taxon>
        <taxon>Arachis</taxon>
    </lineage>
</organism>
<proteinExistence type="predicted"/>
<dbReference type="STRING" id="3818.A0A444Z379"/>
<sequence length="192" mass="21794">MSFPYQANNNVKVARENQQFSTESSGTSNSSSSCSSSMSSLEFNRTILCQIKIQENSNPEAVKQPDTPREPRGLSVKTATKEKKKGRILKHIDSPRPLQLPKSVNSRGIITNEPLHNLAKSWGRPWDSPRRSYDEREMQQLLKHKEIPRLSLDSREGSNKSYSEATRSQNLMKGAERGYESSSTILRQQQQE</sequence>
<dbReference type="InterPro" id="IPR033334">
    <property type="entry name" value="LNG1/2"/>
</dbReference>
<accession>A0A444Z379</accession>
<feature type="compositionally biased region" description="Polar residues" evidence="1">
    <location>
        <begin position="1"/>
        <end position="20"/>
    </location>
</feature>
<evidence type="ECO:0008006" key="4">
    <source>
        <dbReference type="Google" id="ProtNLM"/>
    </source>
</evidence>
<feature type="compositionally biased region" description="Basic and acidic residues" evidence="1">
    <location>
        <begin position="142"/>
        <end position="158"/>
    </location>
</feature>
<name>A0A444Z379_ARAHY</name>
<evidence type="ECO:0000256" key="1">
    <source>
        <dbReference type="SAM" id="MobiDB-lite"/>
    </source>
</evidence>
<dbReference type="Proteomes" id="UP000289738">
    <property type="component" value="Chromosome B05"/>
</dbReference>
<reference evidence="2 3" key="1">
    <citation type="submission" date="2019-01" db="EMBL/GenBank/DDBJ databases">
        <title>Sequencing of cultivated peanut Arachis hypogaea provides insights into genome evolution and oil improvement.</title>
        <authorList>
            <person name="Chen X."/>
        </authorList>
    </citation>
    <scope>NUCLEOTIDE SEQUENCE [LARGE SCALE GENOMIC DNA]</scope>
    <source>
        <strain evidence="3">cv. Fuhuasheng</strain>
        <tissue evidence="2">Leaves</tissue>
    </source>
</reference>
<dbReference type="AlphaFoldDB" id="A0A444Z379"/>
<protein>
    <recommendedName>
        <fullName evidence="4">DUF4005 domain-containing protein</fullName>
    </recommendedName>
</protein>
<feature type="compositionally biased region" description="Polar residues" evidence="1">
    <location>
        <begin position="180"/>
        <end position="192"/>
    </location>
</feature>
<feature type="compositionally biased region" description="Low complexity" evidence="1">
    <location>
        <begin position="21"/>
        <end position="37"/>
    </location>
</feature>
<feature type="region of interest" description="Disordered" evidence="1">
    <location>
        <begin position="142"/>
        <end position="192"/>
    </location>
</feature>
<dbReference type="PANTHER" id="PTHR31680:SF8">
    <property type="entry name" value="LONGIFOLIA PROTEIN"/>
    <property type="match status" value="1"/>
</dbReference>
<feature type="compositionally biased region" description="Polar residues" evidence="1">
    <location>
        <begin position="159"/>
        <end position="171"/>
    </location>
</feature>
<dbReference type="PANTHER" id="PTHR31680">
    <property type="entry name" value="LONGIFOLIA PROTEIN"/>
    <property type="match status" value="1"/>
</dbReference>
<evidence type="ECO:0000313" key="3">
    <source>
        <dbReference type="Proteomes" id="UP000289738"/>
    </source>
</evidence>
<feature type="region of interest" description="Disordered" evidence="1">
    <location>
        <begin position="1"/>
        <end position="37"/>
    </location>
</feature>